<evidence type="ECO:0000313" key="2">
    <source>
        <dbReference type="Proteomes" id="UP000887458"/>
    </source>
</evidence>
<dbReference type="EMBL" id="NJHN03000025">
    <property type="protein sequence ID" value="KAH9424799.1"/>
    <property type="molecule type" value="Genomic_DNA"/>
</dbReference>
<comment type="caution">
    <text evidence="1">The sequence shown here is derived from an EMBL/GenBank/DDBJ whole genome shotgun (WGS) entry which is preliminary data.</text>
</comment>
<name>A0ABQ8JQE7_DERPT</name>
<organism evidence="1 2">
    <name type="scientific">Dermatophagoides pteronyssinus</name>
    <name type="common">European house dust mite</name>
    <dbReference type="NCBI Taxonomy" id="6956"/>
    <lineage>
        <taxon>Eukaryota</taxon>
        <taxon>Metazoa</taxon>
        <taxon>Ecdysozoa</taxon>
        <taxon>Arthropoda</taxon>
        <taxon>Chelicerata</taxon>
        <taxon>Arachnida</taxon>
        <taxon>Acari</taxon>
        <taxon>Acariformes</taxon>
        <taxon>Sarcoptiformes</taxon>
        <taxon>Astigmata</taxon>
        <taxon>Psoroptidia</taxon>
        <taxon>Analgoidea</taxon>
        <taxon>Pyroglyphidae</taxon>
        <taxon>Dermatophagoidinae</taxon>
        <taxon>Dermatophagoides</taxon>
    </lineage>
</organism>
<proteinExistence type="predicted"/>
<keyword evidence="2" id="KW-1185">Reference proteome</keyword>
<sequence>MLMTIYDRIIYSRCQSVISDNHNGKYHLEVVVEITATTTAHNRNQNFIYNLASRISHNG</sequence>
<reference evidence="1 2" key="2">
    <citation type="journal article" date="2022" name="Mol. Biol. Evol.">
        <title>Comparative Genomics Reveals Insights into the Divergent Evolution of Astigmatic Mites and Household Pest Adaptations.</title>
        <authorList>
            <person name="Xiong Q."/>
            <person name="Wan A.T."/>
            <person name="Liu X."/>
            <person name="Fung C.S."/>
            <person name="Xiao X."/>
            <person name="Malainual N."/>
            <person name="Hou J."/>
            <person name="Wang L."/>
            <person name="Wang M."/>
            <person name="Yang K.Y."/>
            <person name="Cui Y."/>
            <person name="Leung E.L."/>
            <person name="Nong W."/>
            <person name="Shin S.K."/>
            <person name="Au S.W."/>
            <person name="Jeong K.Y."/>
            <person name="Chew F.T."/>
            <person name="Hui J.H."/>
            <person name="Leung T.F."/>
            <person name="Tungtrongchitr A."/>
            <person name="Zhong N."/>
            <person name="Liu Z."/>
            <person name="Tsui S.K."/>
        </authorList>
    </citation>
    <scope>NUCLEOTIDE SEQUENCE [LARGE SCALE GENOMIC DNA]</scope>
    <source>
        <strain evidence="1">Derp</strain>
    </source>
</reference>
<dbReference type="Proteomes" id="UP000887458">
    <property type="component" value="Unassembled WGS sequence"/>
</dbReference>
<evidence type="ECO:0000313" key="1">
    <source>
        <dbReference type="EMBL" id="KAH9424799.1"/>
    </source>
</evidence>
<protein>
    <submittedName>
        <fullName evidence="1">Uncharacterized protein</fullName>
    </submittedName>
</protein>
<gene>
    <name evidence="1" type="ORF">DERP_012285</name>
</gene>
<reference evidence="1 2" key="1">
    <citation type="journal article" date="2018" name="J. Allergy Clin. Immunol.">
        <title>High-quality assembly of Dermatophagoides pteronyssinus genome and transcriptome reveals a wide range of novel allergens.</title>
        <authorList>
            <person name="Liu X.Y."/>
            <person name="Yang K.Y."/>
            <person name="Wang M.Q."/>
            <person name="Kwok J.S."/>
            <person name="Zeng X."/>
            <person name="Yang Z."/>
            <person name="Xiao X.J."/>
            <person name="Lau C.P."/>
            <person name="Li Y."/>
            <person name="Huang Z.M."/>
            <person name="Ba J.G."/>
            <person name="Yim A.K."/>
            <person name="Ouyang C.Y."/>
            <person name="Ngai S.M."/>
            <person name="Chan T.F."/>
            <person name="Leung E.L."/>
            <person name="Liu L."/>
            <person name="Liu Z.G."/>
            <person name="Tsui S.K."/>
        </authorList>
    </citation>
    <scope>NUCLEOTIDE SEQUENCE [LARGE SCALE GENOMIC DNA]</scope>
    <source>
        <strain evidence="1">Derp</strain>
    </source>
</reference>
<accession>A0ABQ8JQE7</accession>